<reference evidence="5" key="1">
    <citation type="submission" date="2018-07" db="EMBL/GenBank/DDBJ databases">
        <title>Streptacidiphilus bronchialis DSM 106435 chromosome.</title>
        <authorList>
            <person name="Batra D."/>
            <person name="Gulvik C.A."/>
        </authorList>
    </citation>
    <scope>NUCLEOTIDE SEQUENCE [LARGE SCALE GENOMIC DNA]</scope>
    <source>
        <strain evidence="5">DSM 106435</strain>
    </source>
</reference>
<dbReference type="RefSeq" id="WP_111492035.1">
    <property type="nucleotide sequence ID" value="NZ_CP031264.1"/>
</dbReference>
<evidence type="ECO:0000313" key="5">
    <source>
        <dbReference type="Proteomes" id="UP000249340"/>
    </source>
</evidence>
<dbReference type="InterPro" id="IPR050069">
    <property type="entry name" value="Urease_subunit"/>
</dbReference>
<dbReference type="InterPro" id="IPR036461">
    <property type="entry name" value="Urease_betasu_sf"/>
</dbReference>
<dbReference type="GO" id="GO:0009039">
    <property type="term" value="F:urease activity"/>
    <property type="evidence" value="ECO:0007669"/>
    <property type="project" value="UniProtKB-EC"/>
</dbReference>
<evidence type="ECO:0000256" key="1">
    <source>
        <dbReference type="ARBA" id="ARBA00022801"/>
    </source>
</evidence>
<evidence type="ECO:0000313" key="4">
    <source>
        <dbReference type="EMBL" id="AXI76364.1"/>
    </source>
</evidence>
<dbReference type="SUPFAM" id="SSF51278">
    <property type="entry name" value="Urease, beta-subunit"/>
    <property type="match status" value="1"/>
</dbReference>
<accession>A0A345SRK9</accession>
<dbReference type="CDD" id="cd00407">
    <property type="entry name" value="Urease_beta"/>
    <property type="match status" value="1"/>
</dbReference>
<dbReference type="KEGG" id="stri:C7M71_001595"/>
<dbReference type="AlphaFoldDB" id="A0A345SRK9"/>
<keyword evidence="1 4" id="KW-0378">Hydrolase</keyword>
<dbReference type="Proteomes" id="UP000249340">
    <property type="component" value="Chromosome"/>
</dbReference>
<dbReference type="InterPro" id="IPR002019">
    <property type="entry name" value="Urease_beta-like"/>
</dbReference>
<feature type="region of interest" description="Disordered" evidence="3">
    <location>
        <begin position="93"/>
        <end position="112"/>
    </location>
</feature>
<feature type="compositionally biased region" description="Acidic residues" evidence="3">
    <location>
        <begin position="103"/>
        <end position="112"/>
    </location>
</feature>
<dbReference type="PANTHER" id="PTHR33569:SF1">
    <property type="entry name" value="UREASE"/>
    <property type="match status" value="1"/>
</dbReference>
<evidence type="ECO:0000256" key="2">
    <source>
        <dbReference type="ARBA" id="ARBA00047778"/>
    </source>
</evidence>
<dbReference type="GO" id="GO:0035550">
    <property type="term" value="C:urease complex"/>
    <property type="evidence" value="ECO:0007669"/>
    <property type="project" value="InterPro"/>
</dbReference>
<organism evidence="4 5">
    <name type="scientific">Peterkaempfera bronchialis</name>
    <dbReference type="NCBI Taxonomy" id="2126346"/>
    <lineage>
        <taxon>Bacteria</taxon>
        <taxon>Bacillati</taxon>
        <taxon>Actinomycetota</taxon>
        <taxon>Actinomycetes</taxon>
        <taxon>Kitasatosporales</taxon>
        <taxon>Streptomycetaceae</taxon>
        <taxon>Peterkaempfera</taxon>
    </lineage>
</organism>
<keyword evidence="5" id="KW-1185">Reference proteome</keyword>
<sequence length="112" mass="11755">MIPGEVRTGSGILTLNGTRAARALVVENNGDRPIQVGSHLHFADANPALSFDRAAARGFRLDIPSGTSLRFEPGVGIEVPLVELGGRRTVPGIVVRPDRGDGDGDEDGKEEA</sequence>
<dbReference type="Pfam" id="PF00699">
    <property type="entry name" value="Urease_beta"/>
    <property type="match status" value="1"/>
</dbReference>
<evidence type="ECO:0000256" key="3">
    <source>
        <dbReference type="SAM" id="MobiDB-lite"/>
    </source>
</evidence>
<dbReference type="EC" id="3.5.1.5" evidence="4"/>
<dbReference type="NCBIfam" id="TIGR00192">
    <property type="entry name" value="urease_beta"/>
    <property type="match status" value="1"/>
</dbReference>
<name>A0A345SRK9_9ACTN</name>
<dbReference type="EMBL" id="CP031264">
    <property type="protein sequence ID" value="AXI76364.1"/>
    <property type="molecule type" value="Genomic_DNA"/>
</dbReference>
<dbReference type="OrthoDB" id="9797217at2"/>
<comment type="catalytic activity">
    <reaction evidence="2">
        <text>urea + 2 H2O + H(+) = hydrogencarbonate + 2 NH4(+)</text>
        <dbReference type="Rhea" id="RHEA:20557"/>
        <dbReference type="ChEBI" id="CHEBI:15377"/>
        <dbReference type="ChEBI" id="CHEBI:15378"/>
        <dbReference type="ChEBI" id="CHEBI:16199"/>
        <dbReference type="ChEBI" id="CHEBI:17544"/>
        <dbReference type="ChEBI" id="CHEBI:28938"/>
        <dbReference type="EC" id="3.5.1.5"/>
    </reaction>
</comment>
<dbReference type="Gene3D" id="2.10.150.10">
    <property type="entry name" value="Urease, beta subunit"/>
    <property type="match status" value="1"/>
</dbReference>
<dbReference type="PANTHER" id="PTHR33569">
    <property type="entry name" value="UREASE"/>
    <property type="match status" value="1"/>
</dbReference>
<dbReference type="GO" id="GO:0043419">
    <property type="term" value="P:urea catabolic process"/>
    <property type="evidence" value="ECO:0007669"/>
    <property type="project" value="InterPro"/>
</dbReference>
<proteinExistence type="predicted"/>
<protein>
    <submittedName>
        <fullName evidence="4">Urease subunit beta</fullName>
        <ecNumber evidence="4">3.5.1.5</ecNumber>
    </submittedName>
</protein>
<gene>
    <name evidence="4" type="primary">ureB</name>
    <name evidence="4" type="ORF">C7M71_001595</name>
</gene>